<evidence type="ECO:0000313" key="2">
    <source>
        <dbReference type="EMBL" id="VAW74259.1"/>
    </source>
</evidence>
<feature type="domain" description="GCVT N-terminal" evidence="1">
    <location>
        <begin position="30"/>
        <end position="237"/>
    </location>
</feature>
<dbReference type="Pfam" id="PF01571">
    <property type="entry name" value="GCV_T"/>
    <property type="match status" value="1"/>
</dbReference>
<dbReference type="GO" id="GO:0016226">
    <property type="term" value="P:iron-sulfur cluster assembly"/>
    <property type="evidence" value="ECO:0007669"/>
    <property type="project" value="TreeGrafter"/>
</dbReference>
<dbReference type="PANTHER" id="PTHR22602">
    <property type="entry name" value="TRANSFERASE CAF17, MITOCHONDRIAL-RELATED"/>
    <property type="match status" value="1"/>
</dbReference>
<dbReference type="SUPFAM" id="SSF103025">
    <property type="entry name" value="Folate-binding domain"/>
    <property type="match status" value="1"/>
</dbReference>
<accession>A0A3B0YJ66</accession>
<dbReference type="PANTHER" id="PTHR22602:SF0">
    <property type="entry name" value="TRANSFERASE CAF17, MITOCHONDRIAL-RELATED"/>
    <property type="match status" value="1"/>
</dbReference>
<dbReference type="NCBIfam" id="TIGR03317">
    <property type="entry name" value="ygfZ_signature"/>
    <property type="match status" value="1"/>
</dbReference>
<reference evidence="2" key="1">
    <citation type="submission" date="2018-06" db="EMBL/GenBank/DDBJ databases">
        <authorList>
            <person name="Zhirakovskaya E."/>
        </authorList>
    </citation>
    <scope>NUCLEOTIDE SEQUENCE</scope>
</reference>
<name>A0A3B0YJ66_9ZZZZ</name>
<dbReference type="Gene3D" id="3.30.70.1400">
    <property type="entry name" value="Aminomethyltransferase beta-barrel domains"/>
    <property type="match status" value="1"/>
</dbReference>
<protein>
    <submittedName>
        <fullName evidence="2">tRNA-modifying protein YgfZ</fullName>
    </submittedName>
</protein>
<dbReference type="AlphaFoldDB" id="A0A3B0YJ66"/>
<dbReference type="InterPro" id="IPR017703">
    <property type="entry name" value="YgfZ/GCV_T_CS"/>
</dbReference>
<dbReference type="PIRSF" id="PIRSF006487">
    <property type="entry name" value="GcvT"/>
    <property type="match status" value="1"/>
</dbReference>
<dbReference type="InterPro" id="IPR029043">
    <property type="entry name" value="GcvT/YgfZ_C"/>
</dbReference>
<sequence length="350" mass="39042">MIPDWKKFLENAGAEFNEHGVIHYGNLRRELSVALTGNVFADLSHYSLISVHGEDAAEFLLGQFTNELREVDEQHSQYSGYCNAKGRLLATFRIFRRGDSYYLSLPAEMAESLINKLRLFVMRSKVTIEEVTDTFVHLGVSGESAAADLEKTFGALPEEVHDVVRNDKGLVIRVPGVRPGYEVFTTIEYATKLWDILNVHHAPVGADAWQLLDIEAGIPVIYPQTREAFVPQMVNLQLVDGLSFRKGCYPGQEIVARMQYLGKLKRRMYRAHIDSKERPQPGDDVFPDREEAQSVGKLVSAAPHPDGGFAMLVVLQIANAAPDVTLHLGASDGPVLELEPLPYPFPVEEK</sequence>
<dbReference type="Gene3D" id="2.40.30.160">
    <property type="match status" value="1"/>
</dbReference>
<evidence type="ECO:0000259" key="1">
    <source>
        <dbReference type="Pfam" id="PF01571"/>
    </source>
</evidence>
<dbReference type="InterPro" id="IPR045179">
    <property type="entry name" value="YgfZ/GcvT"/>
</dbReference>
<dbReference type="Gene3D" id="3.30.70.1630">
    <property type="match status" value="1"/>
</dbReference>
<organism evidence="2">
    <name type="scientific">hydrothermal vent metagenome</name>
    <dbReference type="NCBI Taxonomy" id="652676"/>
    <lineage>
        <taxon>unclassified sequences</taxon>
        <taxon>metagenomes</taxon>
        <taxon>ecological metagenomes</taxon>
    </lineage>
</organism>
<dbReference type="InterPro" id="IPR006222">
    <property type="entry name" value="GCVT_N"/>
</dbReference>
<dbReference type="EMBL" id="UOFM01000091">
    <property type="protein sequence ID" value="VAW74259.1"/>
    <property type="molecule type" value="Genomic_DNA"/>
</dbReference>
<dbReference type="SUPFAM" id="SSF101790">
    <property type="entry name" value="Aminomethyltransferase beta-barrel domain"/>
    <property type="match status" value="1"/>
</dbReference>
<proteinExistence type="predicted"/>
<gene>
    <name evidence="2" type="ORF">MNBD_GAMMA14-400</name>
</gene>